<dbReference type="OrthoDB" id="5813at10239"/>
<proteinExistence type="predicted"/>
<evidence type="ECO:0000313" key="3">
    <source>
        <dbReference type="Proteomes" id="UP000030729"/>
    </source>
</evidence>
<organism evidence="2 3">
    <name type="scientific">Clostridium phage phiCD111</name>
    <dbReference type="NCBI Taxonomy" id="1582150"/>
    <lineage>
        <taxon>Viruses</taxon>
        <taxon>Duplodnaviria</taxon>
        <taxon>Heunggongvirae</taxon>
        <taxon>Uroviricota</taxon>
        <taxon>Caudoviricetes</taxon>
        <taxon>Leicestervirus</taxon>
        <taxon>Leicestervirus CD111</taxon>
    </lineage>
</organism>
<sequence>MKTLFKEAHKIAREIKEKYNDVDYKVQFSLCLSFLNKKGDIKMKELKGSEKQIIWANDIRTDILNLTNELEKSKIERIKNEDYKIKDMSIEEMTERCKRKFERIREAISNIEDAKFFIDNFRNVLKYNSLNQKAFQINQIFRESQFTEEIGNLKFLKGETQASHKLRKVEGSISYEEAKKIAKEINFNDNWSNEIKENVLEIVEIFDDAVKQATSTEYIEKAKKYIIETLIQKNAQFYKNGFADIKKKQIENYRKIESAERKIEIAYQIFRDGVEC</sequence>
<dbReference type="GeneID" id="26646945"/>
<evidence type="ECO:0000313" key="2">
    <source>
        <dbReference type="EMBL" id="CEK40300.1"/>
    </source>
</evidence>
<dbReference type="RefSeq" id="YP_009208379.1">
    <property type="nucleotide sequence ID" value="NC_028905.1"/>
</dbReference>
<dbReference type="Proteomes" id="UP000030729">
    <property type="component" value="Genome"/>
</dbReference>
<feature type="coiled-coil region" evidence="1">
    <location>
        <begin position="56"/>
        <end position="110"/>
    </location>
</feature>
<accession>A0A0A8WER1</accession>
<protein>
    <submittedName>
        <fullName evidence="2">Uncharacterized protein</fullName>
    </submittedName>
</protein>
<evidence type="ECO:0000256" key="1">
    <source>
        <dbReference type="SAM" id="Coils"/>
    </source>
</evidence>
<gene>
    <name evidence="2" type="ORF">PHICD111_20026</name>
</gene>
<reference evidence="2 3" key="1">
    <citation type="submission" date="2014-12" db="EMBL/GenBank/DDBJ databases">
        <title>Whole Genome Sequence and Molecular Characterization of Siphoviridae / Myoviridae Phage Infecting Clostridium difficile.</title>
        <authorList>
            <person name="Monot M."/>
        </authorList>
    </citation>
    <scope>NUCLEOTIDE SEQUENCE [LARGE SCALE GENOMIC DNA]</scope>
</reference>
<keyword evidence="3" id="KW-1185">Reference proteome</keyword>
<keyword evidence="1" id="KW-0175">Coiled coil</keyword>
<name>A0A0A8WER1_9CAUD</name>
<dbReference type="EMBL" id="LN681535">
    <property type="protein sequence ID" value="CEK40300.1"/>
    <property type="molecule type" value="Genomic_DNA"/>
</dbReference>
<dbReference type="KEGG" id="vg:26646945"/>